<organism evidence="2">
    <name type="scientific">marine metagenome</name>
    <dbReference type="NCBI Taxonomy" id="408172"/>
    <lineage>
        <taxon>unclassified sequences</taxon>
        <taxon>metagenomes</taxon>
        <taxon>ecological metagenomes</taxon>
    </lineage>
</organism>
<feature type="non-terminal residue" evidence="2">
    <location>
        <position position="129"/>
    </location>
</feature>
<gene>
    <name evidence="2" type="ORF">METZ01_LOCUS487422</name>
</gene>
<name>A0A383CSH4_9ZZZZ</name>
<keyword evidence="1" id="KW-1133">Transmembrane helix</keyword>
<proteinExistence type="predicted"/>
<dbReference type="EMBL" id="UINC01210899">
    <property type="protein sequence ID" value="SVE34568.1"/>
    <property type="molecule type" value="Genomic_DNA"/>
</dbReference>
<feature type="transmembrane region" description="Helical" evidence="1">
    <location>
        <begin position="76"/>
        <end position="95"/>
    </location>
</feature>
<feature type="transmembrane region" description="Helical" evidence="1">
    <location>
        <begin position="12"/>
        <end position="30"/>
    </location>
</feature>
<evidence type="ECO:0000313" key="2">
    <source>
        <dbReference type="EMBL" id="SVE34568.1"/>
    </source>
</evidence>
<keyword evidence="1" id="KW-0472">Membrane</keyword>
<reference evidence="2" key="1">
    <citation type="submission" date="2018-05" db="EMBL/GenBank/DDBJ databases">
        <authorList>
            <person name="Lanie J.A."/>
            <person name="Ng W.-L."/>
            <person name="Kazmierczak K.M."/>
            <person name="Andrzejewski T.M."/>
            <person name="Davidsen T.M."/>
            <person name="Wayne K.J."/>
            <person name="Tettelin H."/>
            <person name="Glass J.I."/>
            <person name="Rusch D."/>
            <person name="Podicherti R."/>
            <person name="Tsui H.-C.T."/>
            <person name="Winkler M.E."/>
        </authorList>
    </citation>
    <scope>NUCLEOTIDE SEQUENCE</scope>
</reference>
<protein>
    <submittedName>
        <fullName evidence="2">Uncharacterized protein</fullName>
    </submittedName>
</protein>
<evidence type="ECO:0000256" key="1">
    <source>
        <dbReference type="SAM" id="Phobius"/>
    </source>
</evidence>
<sequence length="129" mass="15360">MKFYKELLSRRIPQILGSYFFAGTSFILFMDWLVGRYEIPEYYTTMALFGILAILPSVTILSYFHGAPGKDDWNKIEKIGIPVNIIFILLVFFIGHQSNWWFKNEHVDVNNNFYINFTSSREYIKYYQN</sequence>
<accession>A0A383CSH4</accession>
<dbReference type="AlphaFoldDB" id="A0A383CSH4"/>
<keyword evidence="1" id="KW-0812">Transmembrane</keyword>
<feature type="transmembrane region" description="Helical" evidence="1">
    <location>
        <begin position="42"/>
        <end position="64"/>
    </location>
</feature>